<dbReference type="GO" id="GO:0016020">
    <property type="term" value="C:membrane"/>
    <property type="evidence" value="ECO:0007669"/>
    <property type="project" value="InterPro"/>
</dbReference>
<evidence type="ECO:0000256" key="3">
    <source>
        <dbReference type="ARBA" id="ARBA00022490"/>
    </source>
</evidence>
<dbReference type="OrthoDB" id="6623712at2"/>
<accession>A0A430AZE0</accession>
<dbReference type="AlphaFoldDB" id="A0A430AZE0"/>
<keyword evidence="6" id="KW-0598">Phosphotransferase system</keyword>
<evidence type="ECO:0000256" key="6">
    <source>
        <dbReference type="ARBA" id="ARBA00022683"/>
    </source>
</evidence>
<dbReference type="InterPro" id="IPR033887">
    <property type="entry name" value="PTS_IIA_man"/>
</dbReference>
<reference evidence="9 10" key="1">
    <citation type="submission" date="2017-05" db="EMBL/GenBank/DDBJ databases">
        <title>Vagococcus spp. assemblies.</title>
        <authorList>
            <person name="Gulvik C.A."/>
        </authorList>
    </citation>
    <scope>NUCLEOTIDE SEQUENCE [LARGE SCALE GENOMIC DNA]</scope>
    <source>
        <strain evidence="9 10">LMG 24798</strain>
    </source>
</reference>
<keyword evidence="2" id="KW-0813">Transport</keyword>
<dbReference type="SUPFAM" id="SSF53062">
    <property type="entry name" value="PTS system fructose IIA component-like"/>
    <property type="match status" value="1"/>
</dbReference>
<keyword evidence="3" id="KW-0963">Cytoplasm</keyword>
<evidence type="ECO:0000256" key="1">
    <source>
        <dbReference type="ARBA" id="ARBA00004496"/>
    </source>
</evidence>
<evidence type="ECO:0000256" key="2">
    <source>
        <dbReference type="ARBA" id="ARBA00022448"/>
    </source>
</evidence>
<keyword evidence="4" id="KW-0762">Sugar transport</keyword>
<evidence type="ECO:0000259" key="8">
    <source>
        <dbReference type="PROSITE" id="PS51096"/>
    </source>
</evidence>
<feature type="domain" description="PTS EIIA type-4" evidence="8">
    <location>
        <begin position="1"/>
        <end position="124"/>
    </location>
</feature>
<dbReference type="GO" id="GO:0005737">
    <property type="term" value="C:cytoplasm"/>
    <property type="evidence" value="ECO:0007669"/>
    <property type="project" value="UniProtKB-SubCell"/>
</dbReference>
<dbReference type="GO" id="GO:0016301">
    <property type="term" value="F:kinase activity"/>
    <property type="evidence" value="ECO:0007669"/>
    <property type="project" value="UniProtKB-KW"/>
</dbReference>
<comment type="caution">
    <text evidence="9">The sequence shown here is derived from an EMBL/GenBank/DDBJ whole genome shotgun (WGS) entry which is preliminary data.</text>
</comment>
<dbReference type="PANTHER" id="PTHR33799">
    <property type="entry name" value="PTS PERMEASE-RELATED-RELATED"/>
    <property type="match status" value="1"/>
</dbReference>
<gene>
    <name evidence="9" type="ORF">CBF27_04290</name>
</gene>
<evidence type="ECO:0000313" key="9">
    <source>
        <dbReference type="EMBL" id="RSU13404.1"/>
    </source>
</evidence>
<comment type="subcellular location">
    <subcellularLocation>
        <location evidence="1">Cytoplasm</location>
    </subcellularLocation>
</comment>
<sequence length="140" mass="15428">MLDILLLSHGKLAAGLLDSYNMIVGENDRVSAIGLTDEGIGLFRERLQQYMADKKDRVTLILTDIKGGTPFNEAYNLLLQHPEDIKVVTGMNLPMLIELGMKLEGQTSLSELYADVINVGKEAVSGIEELSQDTDDDIDF</sequence>
<dbReference type="InterPro" id="IPR036662">
    <property type="entry name" value="PTS_EIIA_man-typ_sf"/>
</dbReference>
<dbReference type="EMBL" id="NGKC01000003">
    <property type="protein sequence ID" value="RSU13404.1"/>
    <property type="molecule type" value="Genomic_DNA"/>
</dbReference>
<dbReference type="Gene3D" id="3.40.50.510">
    <property type="entry name" value="Phosphotransferase system, mannose-type IIA component"/>
    <property type="match status" value="1"/>
</dbReference>
<keyword evidence="10" id="KW-1185">Reference proteome</keyword>
<dbReference type="InterPro" id="IPR051471">
    <property type="entry name" value="Bacterial_PTS_sugar_comp"/>
</dbReference>
<dbReference type="Pfam" id="PF03610">
    <property type="entry name" value="EIIA-man"/>
    <property type="match status" value="1"/>
</dbReference>
<evidence type="ECO:0000256" key="5">
    <source>
        <dbReference type="ARBA" id="ARBA00022679"/>
    </source>
</evidence>
<evidence type="ECO:0000313" key="10">
    <source>
        <dbReference type="Proteomes" id="UP000286773"/>
    </source>
</evidence>
<organism evidence="9 10">
    <name type="scientific">Vagococcus acidifermentans</name>
    <dbReference type="NCBI Taxonomy" id="564710"/>
    <lineage>
        <taxon>Bacteria</taxon>
        <taxon>Bacillati</taxon>
        <taxon>Bacillota</taxon>
        <taxon>Bacilli</taxon>
        <taxon>Lactobacillales</taxon>
        <taxon>Enterococcaceae</taxon>
        <taxon>Vagococcus</taxon>
    </lineage>
</organism>
<evidence type="ECO:0000256" key="4">
    <source>
        <dbReference type="ARBA" id="ARBA00022597"/>
    </source>
</evidence>
<dbReference type="CDD" id="cd00006">
    <property type="entry name" value="PTS_IIA_man"/>
    <property type="match status" value="1"/>
</dbReference>
<protein>
    <recommendedName>
        <fullName evidence="8">PTS EIIA type-4 domain-containing protein</fullName>
    </recommendedName>
</protein>
<dbReference type="Proteomes" id="UP000286773">
    <property type="component" value="Unassembled WGS sequence"/>
</dbReference>
<evidence type="ECO:0000256" key="7">
    <source>
        <dbReference type="ARBA" id="ARBA00022777"/>
    </source>
</evidence>
<name>A0A430AZE0_9ENTE</name>
<dbReference type="PROSITE" id="PS51096">
    <property type="entry name" value="PTS_EIIA_TYPE_4"/>
    <property type="match status" value="1"/>
</dbReference>
<keyword evidence="7" id="KW-0418">Kinase</keyword>
<dbReference type="InterPro" id="IPR004701">
    <property type="entry name" value="PTS_EIIA_man-typ"/>
</dbReference>
<dbReference type="GO" id="GO:0009401">
    <property type="term" value="P:phosphoenolpyruvate-dependent sugar phosphotransferase system"/>
    <property type="evidence" value="ECO:0007669"/>
    <property type="project" value="UniProtKB-KW"/>
</dbReference>
<keyword evidence="5" id="KW-0808">Transferase</keyword>
<proteinExistence type="predicted"/>
<dbReference type="PANTHER" id="PTHR33799:SF1">
    <property type="entry name" value="PTS SYSTEM MANNOSE-SPECIFIC EIIAB COMPONENT-RELATED"/>
    <property type="match status" value="1"/>
</dbReference>